<reference evidence="2 3" key="1">
    <citation type="submission" date="2024-03" db="EMBL/GenBank/DDBJ databases">
        <title>Human intestinal bacterial collection.</title>
        <authorList>
            <person name="Pauvert C."/>
            <person name="Hitch T.C.A."/>
            <person name="Clavel T."/>
        </authorList>
    </citation>
    <scope>NUCLEOTIDE SEQUENCE [LARGE SCALE GENOMIC DNA]</scope>
    <source>
        <strain evidence="2 3">CLA-JM-H11</strain>
    </source>
</reference>
<feature type="transmembrane region" description="Helical" evidence="1">
    <location>
        <begin position="323"/>
        <end position="345"/>
    </location>
</feature>
<feature type="transmembrane region" description="Helical" evidence="1">
    <location>
        <begin position="89"/>
        <end position="112"/>
    </location>
</feature>
<keyword evidence="1" id="KW-1133">Transmembrane helix</keyword>
<feature type="transmembrane region" description="Helical" evidence="1">
    <location>
        <begin position="124"/>
        <end position="144"/>
    </location>
</feature>
<evidence type="ECO:0008006" key="4">
    <source>
        <dbReference type="Google" id="ProtNLM"/>
    </source>
</evidence>
<keyword evidence="1" id="KW-0472">Membrane</keyword>
<dbReference type="Proteomes" id="UP001477672">
    <property type="component" value="Unassembled WGS sequence"/>
</dbReference>
<evidence type="ECO:0000313" key="2">
    <source>
        <dbReference type="EMBL" id="MEQ2519314.1"/>
    </source>
</evidence>
<evidence type="ECO:0000256" key="1">
    <source>
        <dbReference type="SAM" id="Phobius"/>
    </source>
</evidence>
<comment type="caution">
    <text evidence="2">The sequence shown here is derived from an EMBL/GenBank/DDBJ whole genome shotgun (WGS) entry which is preliminary data.</text>
</comment>
<proteinExistence type="predicted"/>
<feature type="transmembrane region" description="Helical" evidence="1">
    <location>
        <begin position="6"/>
        <end position="28"/>
    </location>
</feature>
<name>A0ABV1GC06_9FIRM</name>
<feature type="transmembrane region" description="Helical" evidence="1">
    <location>
        <begin position="202"/>
        <end position="228"/>
    </location>
</feature>
<gene>
    <name evidence="2" type="ORF">WMO24_02515</name>
</gene>
<dbReference type="EMBL" id="JBBMFA010000048">
    <property type="protein sequence ID" value="MEQ2519314.1"/>
    <property type="molecule type" value="Genomic_DNA"/>
</dbReference>
<feature type="transmembrane region" description="Helical" evidence="1">
    <location>
        <begin position="248"/>
        <end position="273"/>
    </location>
</feature>
<evidence type="ECO:0000313" key="3">
    <source>
        <dbReference type="Proteomes" id="UP001477672"/>
    </source>
</evidence>
<accession>A0ABV1GC06</accession>
<feature type="transmembrane region" description="Helical" evidence="1">
    <location>
        <begin position="293"/>
        <end position="311"/>
    </location>
</feature>
<keyword evidence="3" id="KW-1185">Reference proteome</keyword>
<feature type="transmembrane region" description="Helical" evidence="1">
    <location>
        <begin position="40"/>
        <end position="63"/>
    </location>
</feature>
<sequence>MNRKSFFHKTIDFLSASAILAMVIVLLVEPQRAMKGALQGLSLCCQVIIPSLFPFLVLSRLLLESPLAGPLGAPLSPYTKCLGIPSRKAAGALLCGLLGGFAAGASAVEQLYEAGELTKQEAERLLVCCIGSSPAFIVGSVGAVMLHSVFAGWLLFLSQVSASLICGAFFRISKASRTGVSLSSLSLPKTLPRGIPNAIEKAVFSTSILCGYIILFSFLAEMLAPATLPTLPRFLLTLPLEVTNACRAGASAVAARLTLCDLALSFMGFSVFLQVRSLTCAHFSLKALLVSRIPHAFLSLLLLKALLYFFPNAQTASTAIPSLFAFRMPLDVICIFFLLCVMITCHRKNFSSLPSQSNGV</sequence>
<dbReference type="RefSeq" id="WP_349214698.1">
    <property type="nucleotide sequence ID" value="NZ_JBBMFA010000048.1"/>
</dbReference>
<protein>
    <recommendedName>
        <fullName evidence="4">Sporulation integral membrane protein YlbJ</fullName>
    </recommendedName>
</protein>
<organism evidence="2 3">
    <name type="scientific">Ruthenibacterium intestinale</name>
    <dbReference type="NCBI Taxonomy" id="3133163"/>
    <lineage>
        <taxon>Bacteria</taxon>
        <taxon>Bacillati</taxon>
        <taxon>Bacillota</taxon>
        <taxon>Clostridia</taxon>
        <taxon>Eubacteriales</taxon>
        <taxon>Oscillospiraceae</taxon>
        <taxon>Ruthenibacterium</taxon>
    </lineage>
</organism>
<keyword evidence="1" id="KW-0812">Transmembrane</keyword>
<feature type="transmembrane region" description="Helical" evidence="1">
    <location>
        <begin position="150"/>
        <end position="170"/>
    </location>
</feature>